<protein>
    <submittedName>
        <fullName evidence="1">Uncharacterized protein</fullName>
    </submittedName>
</protein>
<evidence type="ECO:0000313" key="1">
    <source>
        <dbReference type="EMBL" id="MFH4980320.1"/>
    </source>
</evidence>
<evidence type="ECO:0000313" key="2">
    <source>
        <dbReference type="Proteomes" id="UP001608902"/>
    </source>
</evidence>
<reference evidence="1 2" key="1">
    <citation type="submission" date="2024-08" db="EMBL/GenBank/DDBJ databases">
        <title>Gnathostoma spinigerum genome.</title>
        <authorList>
            <person name="Gonzalez-Bertolin B."/>
            <person name="Monzon S."/>
            <person name="Zaballos A."/>
            <person name="Jimenez P."/>
            <person name="Dekumyoy P."/>
            <person name="Varona S."/>
            <person name="Cuesta I."/>
            <person name="Sumanam S."/>
            <person name="Adisakwattana P."/>
            <person name="Gasser R.B."/>
            <person name="Hernandez-Gonzalez A."/>
            <person name="Young N.D."/>
            <person name="Perteguer M.J."/>
        </authorList>
    </citation>
    <scope>NUCLEOTIDE SEQUENCE [LARGE SCALE GENOMIC DNA]</scope>
    <source>
        <strain evidence="1">AL3</strain>
        <tissue evidence="1">Liver</tissue>
    </source>
</reference>
<sequence>MPTASALSTMPTRPSSTRIRRVFPMKSSVATSVEHPECRSSLIDVRPRSNSVIKYFMVFDSSADTTLEKFIQLNFTLIGRPFLQTTMLCRSTELVFFNFCDMQKRAIKMAVKRQSYITFDRKLPERHLKIRFIVGSVT</sequence>
<dbReference type="AlphaFoldDB" id="A0ABD6EL95"/>
<keyword evidence="2" id="KW-1185">Reference proteome</keyword>
<name>A0ABD6EL95_9BILA</name>
<proteinExistence type="predicted"/>
<dbReference type="EMBL" id="JBGFUD010005393">
    <property type="protein sequence ID" value="MFH4980320.1"/>
    <property type="molecule type" value="Genomic_DNA"/>
</dbReference>
<gene>
    <name evidence="1" type="ORF">AB6A40_007029</name>
</gene>
<organism evidence="1 2">
    <name type="scientific">Gnathostoma spinigerum</name>
    <dbReference type="NCBI Taxonomy" id="75299"/>
    <lineage>
        <taxon>Eukaryota</taxon>
        <taxon>Metazoa</taxon>
        <taxon>Ecdysozoa</taxon>
        <taxon>Nematoda</taxon>
        <taxon>Chromadorea</taxon>
        <taxon>Rhabditida</taxon>
        <taxon>Spirurina</taxon>
        <taxon>Gnathostomatomorpha</taxon>
        <taxon>Gnathostomatoidea</taxon>
        <taxon>Gnathostomatidae</taxon>
        <taxon>Gnathostoma</taxon>
    </lineage>
</organism>
<comment type="caution">
    <text evidence="1">The sequence shown here is derived from an EMBL/GenBank/DDBJ whole genome shotgun (WGS) entry which is preliminary data.</text>
</comment>
<accession>A0ABD6EL95</accession>
<dbReference type="Proteomes" id="UP001608902">
    <property type="component" value="Unassembled WGS sequence"/>
</dbReference>